<dbReference type="EMBL" id="AP017928">
    <property type="protein sequence ID" value="BBA32292.1"/>
    <property type="molecule type" value="Genomic_DNA"/>
</dbReference>
<dbReference type="PANTHER" id="PTHR10173:SF59">
    <property type="entry name" value="PEPTIDE METHIONINE SULFOXIDE REDUCTASE MSRA_MSRB"/>
    <property type="match status" value="1"/>
</dbReference>
<evidence type="ECO:0000313" key="5">
    <source>
        <dbReference type="EMBL" id="BBA32292.1"/>
    </source>
</evidence>
<dbReference type="GO" id="GO:0030091">
    <property type="term" value="P:protein repair"/>
    <property type="evidence" value="ECO:0007669"/>
    <property type="project" value="InterPro"/>
</dbReference>
<evidence type="ECO:0000313" key="6">
    <source>
        <dbReference type="Proteomes" id="UP000266313"/>
    </source>
</evidence>
<comment type="catalytic activity">
    <reaction evidence="2 3">
        <text>L-methionyl-[protein] + [thioredoxin]-disulfide + H2O = L-methionyl-(R)-S-oxide-[protein] + [thioredoxin]-dithiol</text>
        <dbReference type="Rhea" id="RHEA:24164"/>
        <dbReference type="Rhea" id="RHEA-COMP:10698"/>
        <dbReference type="Rhea" id="RHEA-COMP:10700"/>
        <dbReference type="Rhea" id="RHEA-COMP:12313"/>
        <dbReference type="Rhea" id="RHEA-COMP:12314"/>
        <dbReference type="ChEBI" id="CHEBI:15377"/>
        <dbReference type="ChEBI" id="CHEBI:16044"/>
        <dbReference type="ChEBI" id="CHEBI:29950"/>
        <dbReference type="ChEBI" id="CHEBI:45764"/>
        <dbReference type="ChEBI" id="CHEBI:50058"/>
        <dbReference type="EC" id="1.8.4.12"/>
    </reaction>
</comment>
<dbReference type="GO" id="GO:0005737">
    <property type="term" value="C:cytoplasm"/>
    <property type="evidence" value="ECO:0007669"/>
    <property type="project" value="TreeGrafter"/>
</dbReference>
<dbReference type="PANTHER" id="PTHR10173">
    <property type="entry name" value="METHIONINE SULFOXIDE REDUCTASE"/>
    <property type="match status" value="1"/>
</dbReference>
<dbReference type="Proteomes" id="UP000266313">
    <property type="component" value="Chromosome"/>
</dbReference>
<dbReference type="Gene3D" id="2.170.150.20">
    <property type="entry name" value="Peptide methionine sulfoxide reductase"/>
    <property type="match status" value="1"/>
</dbReference>
<dbReference type="NCBIfam" id="TIGR00357">
    <property type="entry name" value="peptide-methionine (R)-S-oxide reductase MsrB"/>
    <property type="match status" value="1"/>
</dbReference>
<reference evidence="5 6" key="1">
    <citation type="submission" date="2016-12" db="EMBL/GenBank/DDBJ databases">
        <title>Genome sequencing of Methylocaldum marinum.</title>
        <authorList>
            <person name="Takeuchi M."/>
            <person name="Kamagata Y."/>
            <person name="Hiraoka S."/>
            <person name="Oshima K."/>
            <person name="Hattori M."/>
            <person name="Iwasaki W."/>
        </authorList>
    </citation>
    <scope>NUCLEOTIDE SEQUENCE [LARGE SCALE GENOMIC DNA]</scope>
    <source>
        <strain evidence="5 6">S8</strain>
    </source>
</reference>
<keyword evidence="6" id="KW-1185">Reference proteome</keyword>
<dbReference type="KEGG" id="mmai:sS8_0324"/>
<feature type="active site" description="Nucleophile" evidence="3">
    <location>
        <position position="156"/>
    </location>
</feature>
<keyword evidence="1 3" id="KW-0560">Oxidoreductase</keyword>
<sequence length="186" mass="21575">MEDLAGIFSSRHRNIMKALVLLLTLMFYGDPAMSWDSSQFKKESKDDLRKRLSSEQFKVTQEDGTERAFANEYWDNHREGIYVDVVSGEPLFSSLDKFDSGTGWPSFTKPLEPANVTYRQDRSWFMVRNEVRSKHADSHLGHLFDDGPPPTGKRYCMNSAALRFVPKEDLEKEGYGEYRILFEQTK</sequence>
<gene>
    <name evidence="3" type="primary">msrB</name>
    <name evidence="5" type="ORF">sS8_0324</name>
</gene>
<evidence type="ECO:0000256" key="1">
    <source>
        <dbReference type="ARBA" id="ARBA00023002"/>
    </source>
</evidence>
<dbReference type="SUPFAM" id="SSF51316">
    <property type="entry name" value="Mss4-like"/>
    <property type="match status" value="1"/>
</dbReference>
<feature type="domain" description="MsrB" evidence="4">
    <location>
        <begin position="45"/>
        <end position="167"/>
    </location>
</feature>
<name>A0A286P3S0_9GAMM</name>
<comment type="similarity">
    <text evidence="3">Belongs to the MsrB Met sulfoxide reductase family.</text>
</comment>
<evidence type="ECO:0000259" key="4">
    <source>
        <dbReference type="PROSITE" id="PS51790"/>
    </source>
</evidence>
<organism evidence="5 6">
    <name type="scientific">Methylocaldum marinum</name>
    <dbReference type="NCBI Taxonomy" id="1432792"/>
    <lineage>
        <taxon>Bacteria</taxon>
        <taxon>Pseudomonadati</taxon>
        <taxon>Pseudomonadota</taxon>
        <taxon>Gammaproteobacteria</taxon>
        <taxon>Methylococcales</taxon>
        <taxon>Methylococcaceae</taxon>
        <taxon>Methylocaldum</taxon>
    </lineage>
</organism>
<dbReference type="AlphaFoldDB" id="A0A286P3S0"/>
<dbReference type="InterPro" id="IPR028427">
    <property type="entry name" value="Met_Sox_Rdtase_MsrB"/>
</dbReference>
<evidence type="ECO:0000256" key="2">
    <source>
        <dbReference type="ARBA" id="ARBA00048488"/>
    </source>
</evidence>
<dbReference type="Pfam" id="PF01641">
    <property type="entry name" value="SelR"/>
    <property type="match status" value="1"/>
</dbReference>
<accession>A0A286P3S0</accession>
<dbReference type="InterPro" id="IPR011057">
    <property type="entry name" value="Mss4-like_sf"/>
</dbReference>
<comment type="caution">
    <text evidence="3">Lacks conserved residue(s) required for the propagation of feature annotation.</text>
</comment>
<dbReference type="EC" id="1.8.4.12" evidence="3"/>
<dbReference type="FunFam" id="2.170.150.20:FF:000003">
    <property type="entry name" value="Peptide methionine sulfoxide reductase MsrB"/>
    <property type="match status" value="1"/>
</dbReference>
<dbReference type="GO" id="GO:0006979">
    <property type="term" value="P:response to oxidative stress"/>
    <property type="evidence" value="ECO:0007669"/>
    <property type="project" value="InterPro"/>
</dbReference>
<evidence type="ECO:0000256" key="3">
    <source>
        <dbReference type="HAMAP-Rule" id="MF_01400"/>
    </source>
</evidence>
<dbReference type="InterPro" id="IPR002579">
    <property type="entry name" value="Met_Sox_Rdtase_MsrB_dom"/>
</dbReference>
<dbReference type="GO" id="GO:0033743">
    <property type="term" value="F:peptide-methionine (R)-S-oxide reductase activity"/>
    <property type="evidence" value="ECO:0007669"/>
    <property type="project" value="UniProtKB-UniRule"/>
</dbReference>
<dbReference type="HAMAP" id="MF_01400">
    <property type="entry name" value="MsrB"/>
    <property type="match status" value="1"/>
</dbReference>
<protein>
    <recommendedName>
        <fullName evidence="3">Peptide methionine sulfoxide reductase MsrB</fullName>
        <ecNumber evidence="3">1.8.4.12</ecNumber>
    </recommendedName>
    <alternativeName>
        <fullName evidence="3">Peptide-methionine (R)-S-oxide reductase</fullName>
    </alternativeName>
</protein>
<proteinExistence type="inferred from homology"/>
<dbReference type="PROSITE" id="PS51790">
    <property type="entry name" value="MSRB"/>
    <property type="match status" value="1"/>
</dbReference>